<proteinExistence type="predicted"/>
<dbReference type="AlphaFoldDB" id="A0A448ZGT9"/>
<protein>
    <submittedName>
        <fullName evidence="2">Uncharacterized protein</fullName>
    </submittedName>
</protein>
<evidence type="ECO:0000256" key="1">
    <source>
        <dbReference type="SAM" id="MobiDB-lite"/>
    </source>
</evidence>
<name>A0A448ZGT9_9STRA</name>
<accession>A0A448ZGT9</accession>
<reference evidence="2 3" key="1">
    <citation type="submission" date="2019-01" db="EMBL/GenBank/DDBJ databases">
        <authorList>
            <person name="Ferrante I. M."/>
        </authorList>
    </citation>
    <scope>NUCLEOTIDE SEQUENCE [LARGE SCALE GENOMIC DNA]</scope>
    <source>
        <strain evidence="2 3">B856</strain>
    </source>
</reference>
<evidence type="ECO:0000313" key="3">
    <source>
        <dbReference type="Proteomes" id="UP000291116"/>
    </source>
</evidence>
<gene>
    <name evidence="2" type="ORF">PSNMU_V1.4_AUG-EV-PASAV3_0081670</name>
</gene>
<feature type="region of interest" description="Disordered" evidence="1">
    <location>
        <begin position="189"/>
        <end position="217"/>
    </location>
</feature>
<dbReference type="EMBL" id="CAACVS010000335">
    <property type="protein sequence ID" value="VEU41201.1"/>
    <property type="molecule type" value="Genomic_DNA"/>
</dbReference>
<feature type="compositionally biased region" description="Gly residues" evidence="1">
    <location>
        <begin position="204"/>
        <end position="217"/>
    </location>
</feature>
<evidence type="ECO:0000313" key="2">
    <source>
        <dbReference type="EMBL" id="VEU41201.1"/>
    </source>
</evidence>
<dbReference type="Proteomes" id="UP000291116">
    <property type="component" value="Unassembled WGS sequence"/>
</dbReference>
<sequence length="217" mass="23963">MFRIISFVSVSITFRDFKISSAILTHQISYARFVSQNSDQMPIVRNEPVKTKKYCIWFSKMRQGLVHFTPKTTERRSSILCVNEGPFCRCLVHSTASTNAILYSNENLFEKTRVALLVTFEVRGVKIQSSDRTLTLKRESLDRREVGVILVAGVLVSCKALIDNVCLWLSDFPDFGGCADVVLVHGSGNARSDGSSKESSSGNGKEGLAGLFGLGVQ</sequence>
<keyword evidence="3" id="KW-1185">Reference proteome</keyword>
<organism evidence="2 3">
    <name type="scientific">Pseudo-nitzschia multistriata</name>
    <dbReference type="NCBI Taxonomy" id="183589"/>
    <lineage>
        <taxon>Eukaryota</taxon>
        <taxon>Sar</taxon>
        <taxon>Stramenopiles</taxon>
        <taxon>Ochrophyta</taxon>
        <taxon>Bacillariophyta</taxon>
        <taxon>Bacillariophyceae</taxon>
        <taxon>Bacillariophycidae</taxon>
        <taxon>Bacillariales</taxon>
        <taxon>Bacillariaceae</taxon>
        <taxon>Pseudo-nitzschia</taxon>
    </lineage>
</organism>